<accession>A0A1E5QQP2</accession>
<feature type="chain" id="PRO_5009184425" evidence="1">
    <location>
        <begin position="21"/>
        <end position="153"/>
    </location>
</feature>
<feature type="signal peptide" evidence="1">
    <location>
        <begin position="1"/>
        <end position="20"/>
    </location>
</feature>
<organism evidence="2">
    <name type="scientific">Desertifilum tharense IPPAS B-1220</name>
    <dbReference type="NCBI Taxonomy" id="1781255"/>
    <lineage>
        <taxon>Bacteria</taxon>
        <taxon>Bacillati</taxon>
        <taxon>Cyanobacteriota</taxon>
        <taxon>Cyanophyceae</taxon>
        <taxon>Desertifilales</taxon>
        <taxon>Desertifilaceae</taxon>
        <taxon>Desertifilum</taxon>
    </lineage>
</organism>
<protein>
    <submittedName>
        <fullName evidence="2">Uncharacterized protein</fullName>
    </submittedName>
</protein>
<gene>
    <name evidence="2" type="ORF">BH720_01750</name>
</gene>
<proteinExistence type="predicted"/>
<dbReference type="RefSeq" id="WP_069965428.1">
    <property type="nucleotide sequence ID" value="NZ_CM124774.1"/>
</dbReference>
<dbReference type="OrthoDB" id="572394at2"/>
<keyword evidence="1" id="KW-0732">Signal</keyword>
<dbReference type="STRING" id="1781255.BH720_01750"/>
<dbReference type="EMBL" id="MJGC01000022">
    <property type="protein sequence ID" value="OEJ76941.1"/>
    <property type="molecule type" value="Genomic_DNA"/>
</dbReference>
<dbReference type="AlphaFoldDB" id="A0A1E5QQP2"/>
<sequence length="153" mass="16767">MCISCLLFSTLTLFMPVTEAANPAPNGILDPQPEVSGLISAQESQNAIASLLRELPDSPEMSILRSELKTLKIQLGQTNSDREADLLLETGLRTVSERVLAEPSADLAIDALTDMLLLEDNQPETQQLGLKMLQTIKPNANLLNNNQNWGWVQ</sequence>
<reference evidence="2" key="1">
    <citation type="submission" date="2016-09" db="EMBL/GenBank/DDBJ databases">
        <title>Draft genome of thermotolerant cyanobacterium Desertifilum sp. strain IPPAS B-1220.</title>
        <authorList>
            <person name="Sinetova M.A."/>
            <person name="Bolakhan K."/>
            <person name="Zayadan B.K."/>
            <person name="Mironov K.S."/>
            <person name="Ustinova V."/>
            <person name="Kupriyanova E.V."/>
            <person name="Sidorov R.A."/>
            <person name="Skrypnik A.N."/>
            <person name="Gogoleva N.E."/>
            <person name="Gogolev Y.V."/>
            <person name="Los D.A."/>
        </authorList>
    </citation>
    <scope>NUCLEOTIDE SEQUENCE [LARGE SCALE GENOMIC DNA]</scope>
    <source>
        <strain evidence="2">IPPAS B-1220</strain>
    </source>
</reference>
<comment type="caution">
    <text evidence="2">The sequence shown here is derived from an EMBL/GenBank/DDBJ whole genome shotgun (WGS) entry which is preliminary data.</text>
</comment>
<name>A0A1E5QQP2_9CYAN</name>
<evidence type="ECO:0000313" key="2">
    <source>
        <dbReference type="EMBL" id="OEJ76941.1"/>
    </source>
</evidence>
<evidence type="ECO:0000256" key="1">
    <source>
        <dbReference type="SAM" id="SignalP"/>
    </source>
</evidence>